<evidence type="ECO:0000313" key="3">
    <source>
        <dbReference type="EMBL" id="TBU99365.1"/>
    </source>
</evidence>
<keyword evidence="4" id="KW-1185">Reference proteome</keyword>
<dbReference type="Gene3D" id="3.40.50.150">
    <property type="entry name" value="Vaccinia Virus protein VP39"/>
    <property type="match status" value="1"/>
</dbReference>
<dbReference type="PANTHER" id="PTHR43861">
    <property type="entry name" value="TRANS-ACONITATE 2-METHYLTRANSFERASE-RELATED"/>
    <property type="match status" value="1"/>
</dbReference>
<dbReference type="Gene3D" id="2.20.25.110">
    <property type="entry name" value="S-adenosyl-L-methionine-dependent methyltransferases"/>
    <property type="match status" value="1"/>
</dbReference>
<dbReference type="Pfam" id="PF13649">
    <property type="entry name" value="Methyltransf_25"/>
    <property type="match status" value="1"/>
</dbReference>
<organism evidence="3 4">
    <name type="scientific">Stutzerimonas kirkiae</name>
    <dbReference type="NCBI Taxonomy" id="2211392"/>
    <lineage>
        <taxon>Bacteria</taxon>
        <taxon>Pseudomonadati</taxon>
        <taxon>Pseudomonadota</taxon>
        <taxon>Gammaproteobacteria</taxon>
        <taxon>Pseudomonadales</taxon>
        <taxon>Pseudomonadaceae</taxon>
        <taxon>Stutzerimonas</taxon>
    </lineage>
</organism>
<dbReference type="OrthoDB" id="9791837at2"/>
<dbReference type="GO" id="GO:0016740">
    <property type="term" value="F:transferase activity"/>
    <property type="evidence" value="ECO:0007669"/>
    <property type="project" value="UniProtKB-KW"/>
</dbReference>
<name>A0A4Q9REW1_9GAMM</name>
<feature type="domain" description="Methyltransferase" evidence="2">
    <location>
        <begin position="57"/>
        <end position="151"/>
    </location>
</feature>
<dbReference type="EMBL" id="QJUP01000002">
    <property type="protein sequence ID" value="TBU99365.1"/>
    <property type="molecule type" value="Genomic_DNA"/>
</dbReference>
<proteinExistence type="predicted"/>
<protein>
    <recommendedName>
        <fullName evidence="2">Methyltransferase domain-containing protein</fullName>
    </recommendedName>
</protein>
<accession>A0A4Q9REW1</accession>
<dbReference type="RefSeq" id="WP_131182753.1">
    <property type="nucleotide sequence ID" value="NZ_QJUO01000001.1"/>
</dbReference>
<keyword evidence="1" id="KW-0808">Transferase</keyword>
<gene>
    <name evidence="3" type="ORF">DNJ96_03410</name>
</gene>
<reference evidence="3 4" key="1">
    <citation type="submission" date="2018-06" db="EMBL/GenBank/DDBJ databases">
        <title>Three novel Pseudomonas species isolated from symptomatic oak.</title>
        <authorList>
            <person name="Bueno-Gonzalez V."/>
            <person name="Brady C."/>
        </authorList>
    </citation>
    <scope>NUCLEOTIDE SEQUENCE [LARGE SCALE GENOMIC DNA]</scope>
    <source>
        <strain evidence="3 4">P17C</strain>
    </source>
</reference>
<comment type="caution">
    <text evidence="3">The sequence shown here is derived from an EMBL/GenBank/DDBJ whole genome shotgun (WGS) entry which is preliminary data.</text>
</comment>
<evidence type="ECO:0000259" key="2">
    <source>
        <dbReference type="Pfam" id="PF13649"/>
    </source>
</evidence>
<dbReference type="InterPro" id="IPR029063">
    <property type="entry name" value="SAM-dependent_MTases_sf"/>
</dbReference>
<dbReference type="Proteomes" id="UP000292639">
    <property type="component" value="Unassembled WGS sequence"/>
</dbReference>
<evidence type="ECO:0000256" key="1">
    <source>
        <dbReference type="ARBA" id="ARBA00022679"/>
    </source>
</evidence>
<dbReference type="AlphaFoldDB" id="A0A4Q9REW1"/>
<dbReference type="InterPro" id="IPR041698">
    <property type="entry name" value="Methyltransf_25"/>
</dbReference>
<dbReference type="SUPFAM" id="SSF53335">
    <property type="entry name" value="S-adenosyl-L-methionine-dependent methyltransferases"/>
    <property type="match status" value="1"/>
</dbReference>
<evidence type="ECO:0000313" key="4">
    <source>
        <dbReference type="Proteomes" id="UP000292639"/>
    </source>
</evidence>
<dbReference type="CDD" id="cd02440">
    <property type="entry name" value="AdoMet_MTases"/>
    <property type="match status" value="1"/>
</dbReference>
<sequence>MELYETGNANIWSSSYVREQLLKAHLNPDSDAASRKPNTIRATVDWVLENQSGTGSIIDLGCGPGLYAQEFAARGWSAVGVDINESAINHAIESGKSKGLTVQYLHQSYLDKMDVGDFDVATCIYCDFGALTSEQQKTFLLNVHQLLTPSGVLVFDVFGTGISQTKTAGRSWERAGANGFWSKSPCYVLSECQHFKKEQVWGQKYIVISDSGESSTYVLWDHYFTVEKLESLLLEAGFSVIETKSDLVQESDFTSGDVLFVRAIKI</sequence>